<gene>
    <name evidence="2" type="ORF">scyTo_0022523</name>
</gene>
<dbReference type="Proteomes" id="UP000288216">
    <property type="component" value="Unassembled WGS sequence"/>
</dbReference>
<comment type="caution">
    <text evidence="2">The sequence shown here is derived from an EMBL/GenBank/DDBJ whole genome shotgun (WGS) entry which is preliminary data.</text>
</comment>
<keyword evidence="3" id="KW-1185">Reference proteome</keyword>
<evidence type="ECO:0000313" key="2">
    <source>
        <dbReference type="EMBL" id="GCB81515.1"/>
    </source>
</evidence>
<accession>A0A401Q805</accession>
<organism evidence="2 3">
    <name type="scientific">Scyliorhinus torazame</name>
    <name type="common">Cloudy catshark</name>
    <name type="synonym">Catulus torazame</name>
    <dbReference type="NCBI Taxonomy" id="75743"/>
    <lineage>
        <taxon>Eukaryota</taxon>
        <taxon>Metazoa</taxon>
        <taxon>Chordata</taxon>
        <taxon>Craniata</taxon>
        <taxon>Vertebrata</taxon>
        <taxon>Chondrichthyes</taxon>
        <taxon>Elasmobranchii</taxon>
        <taxon>Galeomorphii</taxon>
        <taxon>Galeoidea</taxon>
        <taxon>Carcharhiniformes</taxon>
        <taxon>Scyliorhinidae</taxon>
        <taxon>Scyliorhinus</taxon>
    </lineage>
</organism>
<evidence type="ECO:0000256" key="1">
    <source>
        <dbReference type="SAM" id="MobiDB-lite"/>
    </source>
</evidence>
<name>A0A401Q805_SCYTO</name>
<evidence type="ECO:0000313" key="3">
    <source>
        <dbReference type="Proteomes" id="UP000288216"/>
    </source>
</evidence>
<dbReference type="AlphaFoldDB" id="A0A401Q805"/>
<reference evidence="2 3" key="1">
    <citation type="journal article" date="2018" name="Nat. Ecol. Evol.">
        <title>Shark genomes provide insights into elasmobranch evolution and the origin of vertebrates.</title>
        <authorList>
            <person name="Hara Y"/>
            <person name="Yamaguchi K"/>
            <person name="Onimaru K"/>
            <person name="Kadota M"/>
            <person name="Koyanagi M"/>
            <person name="Keeley SD"/>
            <person name="Tatsumi K"/>
            <person name="Tanaka K"/>
            <person name="Motone F"/>
            <person name="Kageyama Y"/>
            <person name="Nozu R"/>
            <person name="Adachi N"/>
            <person name="Nishimura O"/>
            <person name="Nakagawa R"/>
            <person name="Tanegashima C"/>
            <person name="Kiyatake I"/>
            <person name="Matsumoto R"/>
            <person name="Murakumo K"/>
            <person name="Nishida K"/>
            <person name="Terakita A"/>
            <person name="Kuratani S"/>
            <person name="Sato K"/>
            <person name="Hyodo S Kuraku.S."/>
        </authorList>
    </citation>
    <scope>NUCLEOTIDE SEQUENCE [LARGE SCALE GENOMIC DNA]</scope>
</reference>
<dbReference type="EMBL" id="BFAA01022859">
    <property type="protein sequence ID" value="GCB81515.1"/>
    <property type="molecule type" value="Genomic_DNA"/>
</dbReference>
<sequence length="57" mass="6468">FFFKENGTTKAKMKSDHHQAQTQRLYDGALRSQGRPLYTSLDLAALEKRSKKKAGGR</sequence>
<feature type="region of interest" description="Disordered" evidence="1">
    <location>
        <begin position="1"/>
        <end position="22"/>
    </location>
</feature>
<protein>
    <submittedName>
        <fullName evidence="2">Uncharacterized protein</fullName>
    </submittedName>
</protein>
<proteinExistence type="predicted"/>
<feature type="non-terminal residue" evidence="2">
    <location>
        <position position="1"/>
    </location>
</feature>